<keyword evidence="2" id="KW-0145">Chemotaxis</keyword>
<dbReference type="AlphaFoldDB" id="A0A2T0ZX84"/>
<dbReference type="OrthoDB" id="9765776at2"/>
<name>A0A2T0ZX84_TRISK</name>
<keyword evidence="4" id="KW-0807">Transducer</keyword>
<feature type="domain" description="PAS" evidence="6">
    <location>
        <begin position="16"/>
        <end position="60"/>
    </location>
</feature>
<dbReference type="Proteomes" id="UP000237718">
    <property type="component" value="Unassembled WGS sequence"/>
</dbReference>
<feature type="domain" description="HAMP" evidence="8">
    <location>
        <begin position="137"/>
        <end position="182"/>
    </location>
</feature>
<dbReference type="InterPro" id="IPR003660">
    <property type="entry name" value="HAMP_dom"/>
</dbReference>
<evidence type="ECO:0000256" key="2">
    <source>
        <dbReference type="ARBA" id="ARBA00022500"/>
    </source>
</evidence>
<evidence type="ECO:0000256" key="4">
    <source>
        <dbReference type="PROSITE-ProRule" id="PRU00284"/>
    </source>
</evidence>
<comment type="caution">
    <text evidence="9">The sequence shown here is derived from an EMBL/GenBank/DDBJ whole genome shotgun (WGS) entry which is preliminary data.</text>
</comment>
<evidence type="ECO:0000313" key="10">
    <source>
        <dbReference type="Proteomes" id="UP000237718"/>
    </source>
</evidence>
<dbReference type="InterPro" id="IPR035965">
    <property type="entry name" value="PAS-like_dom_sf"/>
</dbReference>
<evidence type="ECO:0000256" key="3">
    <source>
        <dbReference type="ARBA" id="ARBA00029447"/>
    </source>
</evidence>
<comment type="similarity">
    <text evidence="3">Belongs to the methyl-accepting chemotaxis (MCP) protein family.</text>
</comment>
<dbReference type="PROSITE" id="PS50112">
    <property type="entry name" value="PAS"/>
    <property type="match status" value="1"/>
</dbReference>
<dbReference type="GO" id="GO:0004888">
    <property type="term" value="F:transmembrane signaling receptor activity"/>
    <property type="evidence" value="ECO:0007669"/>
    <property type="project" value="InterPro"/>
</dbReference>
<dbReference type="SUPFAM" id="SSF58104">
    <property type="entry name" value="Methyl-accepting chemotaxis protein (MCP) signaling domain"/>
    <property type="match status" value="1"/>
</dbReference>
<dbReference type="PANTHER" id="PTHR43531:SF11">
    <property type="entry name" value="METHYL-ACCEPTING CHEMOTAXIS PROTEIN 3"/>
    <property type="match status" value="1"/>
</dbReference>
<dbReference type="InterPro" id="IPR000014">
    <property type="entry name" value="PAS"/>
</dbReference>
<feature type="domain" description="PAC" evidence="7">
    <location>
        <begin position="89"/>
        <end position="141"/>
    </location>
</feature>
<evidence type="ECO:0000313" key="9">
    <source>
        <dbReference type="EMBL" id="PRZ40966.1"/>
    </source>
</evidence>
<dbReference type="SMART" id="SM00086">
    <property type="entry name" value="PAC"/>
    <property type="match status" value="1"/>
</dbReference>
<comment type="subcellular location">
    <subcellularLocation>
        <location evidence="1">Membrane</location>
    </subcellularLocation>
</comment>
<dbReference type="NCBIfam" id="TIGR00229">
    <property type="entry name" value="sensory_box"/>
    <property type="match status" value="1"/>
</dbReference>
<dbReference type="GO" id="GO:0016020">
    <property type="term" value="C:membrane"/>
    <property type="evidence" value="ECO:0007669"/>
    <property type="project" value="UniProtKB-SubCell"/>
</dbReference>
<dbReference type="Gene3D" id="3.30.450.20">
    <property type="entry name" value="PAS domain"/>
    <property type="match status" value="1"/>
</dbReference>
<evidence type="ECO:0000259" key="7">
    <source>
        <dbReference type="PROSITE" id="PS50113"/>
    </source>
</evidence>
<dbReference type="PROSITE" id="PS50111">
    <property type="entry name" value="CHEMOTAXIS_TRANSDUC_2"/>
    <property type="match status" value="1"/>
</dbReference>
<protein>
    <submittedName>
        <fullName evidence="9">Methyl-accepting chemotaxis sensory transducer with Pas/Pac sensor</fullName>
    </submittedName>
</protein>
<dbReference type="PRINTS" id="PR00260">
    <property type="entry name" value="CHEMTRNSDUCR"/>
</dbReference>
<dbReference type="RefSeq" id="WP_106165737.1">
    <property type="nucleotide sequence ID" value="NZ_PVUF01000054.1"/>
</dbReference>
<dbReference type="InterPro" id="IPR001610">
    <property type="entry name" value="PAC"/>
</dbReference>
<dbReference type="GO" id="GO:0007165">
    <property type="term" value="P:signal transduction"/>
    <property type="evidence" value="ECO:0007669"/>
    <property type="project" value="UniProtKB-KW"/>
</dbReference>
<dbReference type="Gene3D" id="1.10.287.950">
    <property type="entry name" value="Methyl-accepting chemotaxis protein"/>
    <property type="match status" value="1"/>
</dbReference>
<dbReference type="PROSITE" id="PS50113">
    <property type="entry name" value="PAC"/>
    <property type="match status" value="1"/>
</dbReference>
<dbReference type="InterPro" id="IPR004089">
    <property type="entry name" value="MCPsignal_dom"/>
</dbReference>
<organism evidence="9 10">
    <name type="scientific">Tritonibacter scottomollicae</name>
    <name type="common">Epibacterium scottomollicae</name>
    <dbReference type="NCBI Taxonomy" id="483013"/>
    <lineage>
        <taxon>Bacteria</taxon>
        <taxon>Pseudomonadati</taxon>
        <taxon>Pseudomonadota</taxon>
        <taxon>Alphaproteobacteria</taxon>
        <taxon>Rhodobacterales</taxon>
        <taxon>Paracoccaceae</taxon>
        <taxon>Tritonibacter</taxon>
    </lineage>
</organism>
<dbReference type="PANTHER" id="PTHR43531">
    <property type="entry name" value="PROTEIN ICFG"/>
    <property type="match status" value="1"/>
</dbReference>
<dbReference type="PROSITE" id="PS50885">
    <property type="entry name" value="HAMP"/>
    <property type="match status" value="1"/>
</dbReference>
<dbReference type="Pfam" id="PF00015">
    <property type="entry name" value="MCPsignal"/>
    <property type="match status" value="1"/>
</dbReference>
<dbReference type="SUPFAM" id="SSF55785">
    <property type="entry name" value="PYP-like sensor domain (PAS domain)"/>
    <property type="match status" value="1"/>
</dbReference>
<evidence type="ECO:0000259" key="8">
    <source>
        <dbReference type="PROSITE" id="PS50885"/>
    </source>
</evidence>
<dbReference type="FunFam" id="1.10.287.950:FF:000001">
    <property type="entry name" value="Methyl-accepting chemotaxis sensory transducer"/>
    <property type="match status" value="1"/>
</dbReference>
<dbReference type="InterPro" id="IPR004090">
    <property type="entry name" value="Chemotax_Me-accpt_rcpt"/>
</dbReference>
<feature type="domain" description="Methyl-accepting transducer" evidence="5">
    <location>
        <begin position="187"/>
        <end position="416"/>
    </location>
</feature>
<dbReference type="CDD" id="cd11386">
    <property type="entry name" value="MCP_signal"/>
    <property type="match status" value="1"/>
</dbReference>
<evidence type="ECO:0000259" key="6">
    <source>
        <dbReference type="PROSITE" id="PS50112"/>
    </source>
</evidence>
<proteinExistence type="inferred from homology"/>
<dbReference type="CDD" id="cd00130">
    <property type="entry name" value="PAS"/>
    <property type="match status" value="1"/>
</dbReference>
<reference evidence="9 10" key="1">
    <citation type="submission" date="2018-03" db="EMBL/GenBank/DDBJ databases">
        <title>Genomic Encyclopedia of Archaeal and Bacterial Type Strains, Phase II (KMG-II): from individual species to whole genera.</title>
        <authorList>
            <person name="Goeker M."/>
        </authorList>
    </citation>
    <scope>NUCLEOTIDE SEQUENCE [LARGE SCALE GENOMIC DNA]</scope>
    <source>
        <strain evidence="9 10">DSM 25328</strain>
    </source>
</reference>
<gene>
    <name evidence="9" type="ORF">CLV89_1541</name>
</gene>
<dbReference type="SMART" id="SM00283">
    <property type="entry name" value="MA"/>
    <property type="match status" value="1"/>
</dbReference>
<dbReference type="Pfam" id="PF08448">
    <property type="entry name" value="PAS_4"/>
    <property type="match status" value="1"/>
</dbReference>
<sequence length="458" mass="48998">MLFSSERRALAKELAEKQAFMDVIDRTQAVIEFEPDGTILKANENFLSALGYELKEIVGQHHSMFVDKEYGKTAAYKGFWSDLASGKFFTDQFPRLTKNGSEIWIQATYAPVFDTEGNVEKVIKLATDVTQRRKDTEDIARSLTSMANGDLAQRVQVSDIDDLCVLGQSLNKAMEKLSVAMEAVKAVSDTVSTTAQEINSSTSELSNRTETQAATLEQTAAAIEELTSTVRSAAEGAKQVEEIVANARAAAQGSNQVVQDAILAMDHIQESSDKISHIISVIDDISFQTNLLALNAGVEAARAGEAGRGFAVVASEVRALAQRSTEAAGEIKGLISESSSHVSKGVDLVGQAGVELSSIIENVGTISGHVTEIARGAHEQSVTLEEINTGVSQLDAVTQQNAAMVEETTASSQILANDATDLAQQVDKFNTQPNNVVSLPTLGFEDDHNHSEVSAFGA</sequence>
<dbReference type="InterPro" id="IPR051310">
    <property type="entry name" value="MCP_chemotaxis"/>
</dbReference>
<dbReference type="InterPro" id="IPR013656">
    <property type="entry name" value="PAS_4"/>
</dbReference>
<dbReference type="EMBL" id="PVUF01000054">
    <property type="protein sequence ID" value="PRZ40966.1"/>
    <property type="molecule type" value="Genomic_DNA"/>
</dbReference>
<dbReference type="GO" id="GO:0006935">
    <property type="term" value="P:chemotaxis"/>
    <property type="evidence" value="ECO:0007669"/>
    <property type="project" value="UniProtKB-KW"/>
</dbReference>
<evidence type="ECO:0000259" key="5">
    <source>
        <dbReference type="PROSITE" id="PS50111"/>
    </source>
</evidence>
<dbReference type="InterPro" id="IPR000700">
    <property type="entry name" value="PAS-assoc_C"/>
</dbReference>
<evidence type="ECO:0000256" key="1">
    <source>
        <dbReference type="ARBA" id="ARBA00004370"/>
    </source>
</evidence>
<accession>A0A2T0ZX84</accession>